<gene>
    <name evidence="1" type="ORF">F3J37_01170</name>
</gene>
<comment type="caution">
    <text evidence="1">The sequence shown here is derived from an EMBL/GenBank/DDBJ whole genome shotgun (WGS) entry which is preliminary data.</text>
</comment>
<reference evidence="1 2" key="1">
    <citation type="journal article" date="2019" name="bioRxiv">
        <title>Bacteria contribute to plant secondary compound degradation in a generalist herbivore system.</title>
        <authorList>
            <person name="Francoeur C.B."/>
            <person name="Khadempour L."/>
            <person name="Moreira-Soto R.D."/>
            <person name="Gotting K."/>
            <person name="Book A.J."/>
            <person name="Pinto-Tomas A.A."/>
            <person name="Keefover-Ring K."/>
            <person name="Currie C.R."/>
        </authorList>
    </citation>
    <scope>NUCLEOTIDE SEQUENCE [LARGE SCALE GENOMIC DNA]</scope>
    <source>
        <strain evidence="1">Al-1710</strain>
    </source>
</reference>
<dbReference type="Gene3D" id="3.10.129.10">
    <property type="entry name" value="Hotdog Thioesterase"/>
    <property type="match status" value="1"/>
</dbReference>
<protein>
    <submittedName>
        <fullName evidence="1">Acyl-CoA thioesterase</fullName>
    </submittedName>
</protein>
<dbReference type="Pfam" id="PF13279">
    <property type="entry name" value="4HBT_2"/>
    <property type="match status" value="1"/>
</dbReference>
<sequence>MFSKSYAVDPKHIDFQGVMDGLYYPFYFEWARHAFLYEALGIDIEQLFEQGKMYVVLEYQLKFKHSVKRGDQVDITCDLEKHEKSTRINVIQQMTVNGQIAAEATFVCTCIERGRPNVPFELLNMLNFK</sequence>
<evidence type="ECO:0000313" key="2">
    <source>
        <dbReference type="Proteomes" id="UP001515780"/>
    </source>
</evidence>
<keyword evidence="2" id="KW-1185">Reference proteome</keyword>
<organism evidence="1 2">
    <name type="scientific">Candidatus Pantoea communis</name>
    <dbReference type="NCBI Taxonomy" id="2608354"/>
    <lineage>
        <taxon>Bacteria</taxon>
        <taxon>Pseudomonadati</taxon>
        <taxon>Pseudomonadota</taxon>
        <taxon>Gammaproteobacteria</taxon>
        <taxon>Enterobacterales</taxon>
        <taxon>Erwiniaceae</taxon>
        <taxon>Pantoea</taxon>
    </lineage>
</organism>
<dbReference type="SUPFAM" id="SSF54637">
    <property type="entry name" value="Thioesterase/thiol ester dehydrase-isomerase"/>
    <property type="match status" value="1"/>
</dbReference>
<proteinExistence type="predicted"/>
<dbReference type="Proteomes" id="UP001515780">
    <property type="component" value="Unassembled WGS sequence"/>
</dbReference>
<name>A0ABX0RI23_9GAMM</name>
<evidence type="ECO:0000313" key="1">
    <source>
        <dbReference type="EMBL" id="NIG17287.1"/>
    </source>
</evidence>
<dbReference type="InterPro" id="IPR029069">
    <property type="entry name" value="HotDog_dom_sf"/>
</dbReference>
<dbReference type="CDD" id="cd00586">
    <property type="entry name" value="4HBT"/>
    <property type="match status" value="1"/>
</dbReference>
<accession>A0ABX0RI23</accession>
<dbReference type="RefSeq" id="WP_166718874.1">
    <property type="nucleotide sequence ID" value="NZ_VWXC01000001.1"/>
</dbReference>
<dbReference type="EMBL" id="VWXC01000001">
    <property type="protein sequence ID" value="NIG17287.1"/>
    <property type="molecule type" value="Genomic_DNA"/>
</dbReference>